<dbReference type="Gene3D" id="3.40.720.10">
    <property type="entry name" value="Alkaline Phosphatase, subunit A"/>
    <property type="match status" value="2"/>
</dbReference>
<dbReference type="AlphaFoldDB" id="E0WCJ7"/>
<evidence type="ECO:0000313" key="5">
    <source>
        <dbReference type="EMBL" id="ADC79141.1"/>
    </source>
</evidence>
<accession>E0WCJ7</accession>
<name>E0WCJ7_9BACT</name>
<evidence type="ECO:0000256" key="1">
    <source>
        <dbReference type="ARBA" id="ARBA00008779"/>
    </source>
</evidence>
<keyword evidence="2" id="KW-0378">Hydrolase</keyword>
<proteinExistence type="inferred from homology"/>
<feature type="region of interest" description="Disordered" evidence="3">
    <location>
        <begin position="436"/>
        <end position="471"/>
    </location>
</feature>
<dbReference type="InterPro" id="IPR050738">
    <property type="entry name" value="Sulfatase"/>
</dbReference>
<dbReference type="SUPFAM" id="SSF53649">
    <property type="entry name" value="Alkaline phosphatase-like"/>
    <property type="match status" value="1"/>
</dbReference>
<dbReference type="Pfam" id="PF00884">
    <property type="entry name" value="Sulfatase"/>
    <property type="match status" value="1"/>
</dbReference>
<dbReference type="InterPro" id="IPR017850">
    <property type="entry name" value="Alkaline_phosphatase_core_sf"/>
</dbReference>
<comment type="similarity">
    <text evidence="1">Belongs to the sulfatase family.</text>
</comment>
<dbReference type="EMBL" id="FJ951171">
    <property type="protein sequence ID" value="ADC79141.1"/>
    <property type="molecule type" value="Genomic_DNA"/>
</dbReference>
<evidence type="ECO:0000256" key="3">
    <source>
        <dbReference type="SAM" id="MobiDB-lite"/>
    </source>
</evidence>
<dbReference type="PANTHER" id="PTHR42693:SF53">
    <property type="entry name" value="ENDO-4-O-SULFATASE"/>
    <property type="match status" value="1"/>
</dbReference>
<organism evidence="5">
    <name type="scientific">uncultured sludge bacterium</name>
    <dbReference type="NCBI Taxonomy" id="641485"/>
    <lineage>
        <taxon>Bacteria</taxon>
        <taxon>environmental samples</taxon>
    </lineage>
</organism>
<protein>
    <submittedName>
        <fullName evidence="5">Arylsulphatase A</fullName>
    </submittedName>
</protein>
<reference evidence="5" key="1">
    <citation type="journal article" date="2010" name="Bioresour. Technol.">
        <title>Use of metagenomic approaches to isolate lipolytic genes from activated sludge.</title>
        <authorList>
            <person name="Liaw R.B."/>
            <person name="Cheng M.P."/>
            <person name="Wu M.C."/>
            <person name="Lee C.Y."/>
        </authorList>
    </citation>
    <scope>NUCLEOTIDE SEQUENCE</scope>
</reference>
<dbReference type="GO" id="GO:0004065">
    <property type="term" value="F:arylsulfatase activity"/>
    <property type="evidence" value="ECO:0007669"/>
    <property type="project" value="TreeGrafter"/>
</dbReference>
<dbReference type="InterPro" id="IPR000917">
    <property type="entry name" value="Sulfatase_N"/>
</dbReference>
<dbReference type="CDD" id="cd16151">
    <property type="entry name" value="sulfatase_like"/>
    <property type="match status" value="1"/>
</dbReference>
<feature type="domain" description="Sulfatase N-terminal" evidence="4">
    <location>
        <begin position="42"/>
        <end position="347"/>
    </location>
</feature>
<sequence length="471" mass="52640">MVLPISVSTMRATAMTPLFRLLILFTCLAWNPSSSGSSPGKPNFVLILLDNIGKEWFGSEGSLEHRTPHIDQLAREGVRFENCYASPICSVSRVLLLTGRYPFRTGWTFHHDAGIYGGGNFDWAREQTFARILRDQGYATGISGKWQISNFNDPGQENSLREHGFDEFLITPGGRQDSKYWDPMLNENGVNSLRKGTYAPDVFVNFAIEFMRHHREQPFMLYLPLTLAHKPFTPTPDHTDPNASPQELFANSVEYADRLVGKVAKSLDELGLRDNTVLFVTSDNGNEDNISARTQSGLVPGKIYTMAEQSINMPLIVNCPRLIPGGRSGSLADYSDLLPTMAELAGIPLPTEHPIDGQSFAAWLRGNDAKPPRTWIHTALQDERVIRNERFKLYASAGTPDKFFDLKNDPQETRNLISSSENDVSTARRQLESILKSFPEDAPMGFEPQSITAREFRAKKQAGSTEKPEAQ</sequence>
<dbReference type="PANTHER" id="PTHR42693">
    <property type="entry name" value="ARYLSULFATASE FAMILY MEMBER"/>
    <property type="match status" value="1"/>
</dbReference>
<evidence type="ECO:0000259" key="4">
    <source>
        <dbReference type="Pfam" id="PF00884"/>
    </source>
</evidence>
<evidence type="ECO:0000256" key="2">
    <source>
        <dbReference type="ARBA" id="ARBA00022801"/>
    </source>
</evidence>